<reference evidence="1 2" key="1">
    <citation type="submission" date="2023-08" db="EMBL/GenBank/DDBJ databases">
        <title>Black Yeasts Isolated from many extreme environments.</title>
        <authorList>
            <person name="Coleine C."/>
            <person name="Stajich J.E."/>
            <person name="Selbmann L."/>
        </authorList>
    </citation>
    <scope>NUCLEOTIDE SEQUENCE [LARGE SCALE GENOMIC DNA]</scope>
    <source>
        <strain evidence="1 2">CCFEE 5885</strain>
    </source>
</reference>
<organism evidence="1 2">
    <name type="scientific">Lithohypha guttulata</name>
    <dbReference type="NCBI Taxonomy" id="1690604"/>
    <lineage>
        <taxon>Eukaryota</taxon>
        <taxon>Fungi</taxon>
        <taxon>Dikarya</taxon>
        <taxon>Ascomycota</taxon>
        <taxon>Pezizomycotina</taxon>
        <taxon>Eurotiomycetes</taxon>
        <taxon>Chaetothyriomycetidae</taxon>
        <taxon>Chaetothyriales</taxon>
        <taxon>Trichomeriaceae</taxon>
        <taxon>Lithohypha</taxon>
    </lineage>
</organism>
<keyword evidence="2" id="KW-1185">Reference proteome</keyword>
<evidence type="ECO:0000313" key="1">
    <source>
        <dbReference type="EMBL" id="KAK5093517.1"/>
    </source>
</evidence>
<accession>A0ABR0KCZ4</accession>
<dbReference type="Proteomes" id="UP001345013">
    <property type="component" value="Unassembled WGS sequence"/>
</dbReference>
<sequence>MVEAVASIVGIATFGMQIGEQLDKLRQLYGLFRTAPEESTTLLRDCERLGKLLNHNAAQSRFTGSVKALLRQDAVTKQEARLNNVRDDLSLALQSLNMTLAHTLDQAALLSAVHSLVQQQIAFVDQPPPYQKSIEPSIPGVVCPDGRIVRTCKKRADEQRTFSGLGFQSLWLRKAWHFETLRSYGSWTFSLRSWNSLDPDASVFEIVRQEHLLELQKRLSYGFVSMHDRDRTGKTLFRLTLRDAFITSERQNDYKTIFKTGVTCYWWASILRSHVKPDYLPAFSLLLWSLEDNLLMFGDDVNPSEYVTWLTGCGAAFLTSWRTQFSEARIWMERPGLEPFVEDLKAALRLWLYTLHNSDADLEDYDQKEQGYLQTHRRWSIKLRTEKGEFPEHYFIIRLVAFTFGPQPENWRFYFTTSTDEINHTLSLERIIQRKKRHNSFDPSLEMPGARIDA</sequence>
<comment type="caution">
    <text evidence="1">The sequence shown here is derived from an EMBL/GenBank/DDBJ whole genome shotgun (WGS) entry which is preliminary data.</text>
</comment>
<protein>
    <recommendedName>
        <fullName evidence="3">Fungal N-terminal domain-containing protein</fullName>
    </recommendedName>
</protein>
<name>A0ABR0KCZ4_9EURO</name>
<proteinExistence type="predicted"/>
<gene>
    <name evidence="1" type="ORF">LTR24_004228</name>
</gene>
<dbReference type="EMBL" id="JAVRRG010000042">
    <property type="protein sequence ID" value="KAK5093517.1"/>
    <property type="molecule type" value="Genomic_DNA"/>
</dbReference>
<evidence type="ECO:0008006" key="3">
    <source>
        <dbReference type="Google" id="ProtNLM"/>
    </source>
</evidence>
<evidence type="ECO:0000313" key="2">
    <source>
        <dbReference type="Proteomes" id="UP001345013"/>
    </source>
</evidence>